<keyword evidence="5" id="KW-1185">Reference proteome</keyword>
<dbReference type="RefSeq" id="WP_149860766.1">
    <property type="nucleotide sequence ID" value="NZ_VUOD01000005.1"/>
</dbReference>
<evidence type="ECO:0000256" key="1">
    <source>
        <dbReference type="ARBA" id="ARBA00022722"/>
    </source>
</evidence>
<dbReference type="Pfam" id="PF00929">
    <property type="entry name" value="RNase_T"/>
    <property type="match status" value="1"/>
</dbReference>
<dbReference type="CDD" id="cd06127">
    <property type="entry name" value="DEDDh"/>
    <property type="match status" value="1"/>
</dbReference>
<dbReference type="SUPFAM" id="SSF53098">
    <property type="entry name" value="Ribonuclease H-like"/>
    <property type="match status" value="1"/>
</dbReference>
<comment type="caution">
    <text evidence="4">The sequence shown here is derived from an EMBL/GenBank/DDBJ whole genome shotgun (WGS) entry which is preliminary data.</text>
</comment>
<keyword evidence="1" id="KW-0540">Nuclease</keyword>
<sequence length="199" mass="21957">MGPLRRWWLGRRHGEGPWAALFAPPPENEWVSLDLETTGLDPRHDAVLSLAAVPVRDDRVLLSQRFETLVHPQRGFDIASIRHHRLTPAEVAGAPPLREVLPHFLRWLGPRRLLGLNIGFDLAMLDPAVRLVTGFPLPNPSVDLARAYRPQARLARPEGVLDLSLEGIAADLGVPVLARHTALGDAVTVALAWLALRAR</sequence>
<evidence type="ECO:0000259" key="3">
    <source>
        <dbReference type="SMART" id="SM00479"/>
    </source>
</evidence>
<dbReference type="InterPro" id="IPR012337">
    <property type="entry name" value="RNaseH-like_sf"/>
</dbReference>
<dbReference type="AlphaFoldDB" id="A0A5B2Z7H9"/>
<dbReference type="EMBL" id="VUOD01000005">
    <property type="protein sequence ID" value="KAA2284708.1"/>
    <property type="molecule type" value="Genomic_DNA"/>
</dbReference>
<dbReference type="SMART" id="SM00479">
    <property type="entry name" value="EXOIII"/>
    <property type="match status" value="1"/>
</dbReference>
<protein>
    <submittedName>
        <fullName evidence="4">3'-5' exonuclease</fullName>
    </submittedName>
</protein>
<dbReference type="GO" id="GO:0008408">
    <property type="term" value="F:3'-5' exonuclease activity"/>
    <property type="evidence" value="ECO:0007669"/>
    <property type="project" value="TreeGrafter"/>
</dbReference>
<reference evidence="4 5" key="2">
    <citation type="submission" date="2019-09" db="EMBL/GenBank/DDBJ databases">
        <authorList>
            <person name="Mazur A."/>
        </authorList>
    </citation>
    <scope>NUCLEOTIDE SEQUENCE [LARGE SCALE GENOMIC DNA]</scope>
    <source>
        <strain evidence="4 5">3729k</strain>
    </source>
</reference>
<dbReference type="PANTHER" id="PTHR30231">
    <property type="entry name" value="DNA POLYMERASE III SUBUNIT EPSILON"/>
    <property type="match status" value="1"/>
</dbReference>
<feature type="domain" description="Exonuclease" evidence="3">
    <location>
        <begin position="29"/>
        <end position="199"/>
    </location>
</feature>
<evidence type="ECO:0000313" key="4">
    <source>
        <dbReference type="EMBL" id="KAA2284708.1"/>
    </source>
</evidence>
<dbReference type="Gene3D" id="3.30.420.10">
    <property type="entry name" value="Ribonuclease H-like superfamily/Ribonuclease H"/>
    <property type="match status" value="1"/>
</dbReference>
<evidence type="ECO:0000313" key="5">
    <source>
        <dbReference type="Proteomes" id="UP000322165"/>
    </source>
</evidence>
<name>A0A5B2Z7H9_9GAMM</name>
<gene>
    <name evidence="4" type="ORF">F0415_08390</name>
</gene>
<proteinExistence type="predicted"/>
<dbReference type="GO" id="GO:0003676">
    <property type="term" value="F:nucleic acid binding"/>
    <property type="evidence" value="ECO:0007669"/>
    <property type="project" value="InterPro"/>
</dbReference>
<reference evidence="4 5" key="1">
    <citation type="submission" date="2019-09" db="EMBL/GenBank/DDBJ databases">
        <title>Arenimonas chukotkensis sp. nov., a bacterium isolated from Chukotka hot spring, Arctic region, Russia.</title>
        <authorList>
            <person name="Zayulina K.S."/>
            <person name="Prokofeva M.I."/>
            <person name="Elcheninov A.G."/>
            <person name="Novikov A."/>
            <person name="Kochetkova T.V."/>
            <person name="Kublanov I.V."/>
        </authorList>
    </citation>
    <scope>NUCLEOTIDE SEQUENCE [LARGE SCALE GENOMIC DNA]</scope>
    <source>
        <strain evidence="4 5">3729k</strain>
    </source>
</reference>
<dbReference type="PANTHER" id="PTHR30231:SF7">
    <property type="entry name" value="BLR4117 PROTEIN"/>
    <property type="match status" value="1"/>
</dbReference>
<keyword evidence="2 4" id="KW-0269">Exonuclease</keyword>
<organism evidence="4 5">
    <name type="scientific">Arenimonas fontis</name>
    <dbReference type="NCBI Taxonomy" id="2608255"/>
    <lineage>
        <taxon>Bacteria</taxon>
        <taxon>Pseudomonadati</taxon>
        <taxon>Pseudomonadota</taxon>
        <taxon>Gammaproteobacteria</taxon>
        <taxon>Lysobacterales</taxon>
        <taxon>Lysobacteraceae</taxon>
        <taxon>Arenimonas</taxon>
    </lineage>
</organism>
<dbReference type="InterPro" id="IPR036397">
    <property type="entry name" value="RNaseH_sf"/>
</dbReference>
<dbReference type="Proteomes" id="UP000322165">
    <property type="component" value="Unassembled WGS sequence"/>
</dbReference>
<dbReference type="GO" id="GO:0005829">
    <property type="term" value="C:cytosol"/>
    <property type="evidence" value="ECO:0007669"/>
    <property type="project" value="TreeGrafter"/>
</dbReference>
<keyword evidence="2 4" id="KW-0378">Hydrolase</keyword>
<dbReference type="InterPro" id="IPR013520">
    <property type="entry name" value="Ribonucl_H"/>
</dbReference>
<dbReference type="GO" id="GO:0006259">
    <property type="term" value="P:DNA metabolic process"/>
    <property type="evidence" value="ECO:0007669"/>
    <property type="project" value="UniProtKB-ARBA"/>
</dbReference>
<accession>A0A5B2Z7H9</accession>
<evidence type="ECO:0000256" key="2">
    <source>
        <dbReference type="ARBA" id="ARBA00022839"/>
    </source>
</evidence>